<dbReference type="OrthoDB" id="7696683at2759"/>
<keyword evidence="2" id="KW-1185">Reference proteome</keyword>
<organism evidence="1 2">
    <name type="scientific">Nasonia vitripennis</name>
    <name type="common">Parasitic wasp</name>
    <dbReference type="NCBI Taxonomy" id="7425"/>
    <lineage>
        <taxon>Eukaryota</taxon>
        <taxon>Metazoa</taxon>
        <taxon>Ecdysozoa</taxon>
        <taxon>Arthropoda</taxon>
        <taxon>Hexapoda</taxon>
        <taxon>Insecta</taxon>
        <taxon>Pterygota</taxon>
        <taxon>Neoptera</taxon>
        <taxon>Endopterygota</taxon>
        <taxon>Hymenoptera</taxon>
        <taxon>Apocrita</taxon>
        <taxon>Proctotrupomorpha</taxon>
        <taxon>Chalcidoidea</taxon>
        <taxon>Pteromalidae</taxon>
        <taxon>Pteromalinae</taxon>
        <taxon>Nasonia</taxon>
    </lineage>
</organism>
<proteinExistence type="predicted"/>
<gene>
    <name evidence="1" type="primary">100116734</name>
</gene>
<dbReference type="InParanoid" id="A0A7M7QIX8"/>
<evidence type="ECO:0000313" key="1">
    <source>
        <dbReference type="EnsemblMetazoa" id="XP_031786276"/>
    </source>
</evidence>
<dbReference type="Proteomes" id="UP000002358">
    <property type="component" value="Chromosome 4"/>
</dbReference>
<name>A0A7M7QIX8_NASVI</name>
<dbReference type="InterPro" id="IPR036728">
    <property type="entry name" value="PBP_GOBP_sf"/>
</dbReference>
<reference evidence="1" key="1">
    <citation type="submission" date="2021-01" db="UniProtKB">
        <authorList>
            <consortium name="EnsemblMetazoa"/>
        </authorList>
    </citation>
    <scope>IDENTIFICATION</scope>
</reference>
<dbReference type="GO" id="GO:0005549">
    <property type="term" value="F:odorant binding"/>
    <property type="evidence" value="ECO:0007669"/>
    <property type="project" value="InterPro"/>
</dbReference>
<dbReference type="EnsemblMetazoa" id="XM_031930416">
    <property type="protein sequence ID" value="XP_031786276"/>
    <property type="gene ID" value="LOC100116734"/>
</dbReference>
<protein>
    <submittedName>
        <fullName evidence="1">Uncharacterized protein</fullName>
    </submittedName>
</protein>
<dbReference type="SUPFAM" id="SSF47565">
    <property type="entry name" value="Insect pheromone/odorant-binding proteins"/>
    <property type="match status" value="1"/>
</dbReference>
<evidence type="ECO:0000313" key="2">
    <source>
        <dbReference type="Proteomes" id="UP000002358"/>
    </source>
</evidence>
<sequence length="154" mass="18404">MKKIVFIISTFCFVMIQGIRKELNPKKINLTEFTEAMQSCGTMLGFDREFKLHLFGSQEDYNKTLCLSFCALRKLKFYVIEDEIKKELAHVRNARLKEEVYKALDVCKHRKRQLNKSNFMHERLFTFNIPFSFRRPLQTFRLLFRLCKSGGCRE</sequence>
<accession>A0A7M7QIX8</accession>
<dbReference type="AlphaFoldDB" id="A0A7M7QIX8"/>